<dbReference type="EnsemblPlants" id="AVESA.00010b.r2.3CG0484360.1">
    <property type="protein sequence ID" value="AVESA.00010b.r2.3CG0484360.1.CDS.1"/>
    <property type="gene ID" value="AVESA.00010b.r2.3CG0484360"/>
</dbReference>
<accession>A0ACD5VMM1</accession>
<organism evidence="1 2">
    <name type="scientific">Avena sativa</name>
    <name type="common">Oat</name>
    <dbReference type="NCBI Taxonomy" id="4498"/>
    <lineage>
        <taxon>Eukaryota</taxon>
        <taxon>Viridiplantae</taxon>
        <taxon>Streptophyta</taxon>
        <taxon>Embryophyta</taxon>
        <taxon>Tracheophyta</taxon>
        <taxon>Spermatophyta</taxon>
        <taxon>Magnoliopsida</taxon>
        <taxon>Liliopsida</taxon>
        <taxon>Poales</taxon>
        <taxon>Poaceae</taxon>
        <taxon>BOP clade</taxon>
        <taxon>Pooideae</taxon>
        <taxon>Poodae</taxon>
        <taxon>Poeae</taxon>
        <taxon>Poeae Chloroplast Group 1 (Aveneae type)</taxon>
        <taxon>Aveninae</taxon>
        <taxon>Avena</taxon>
    </lineage>
</organism>
<proteinExistence type="predicted"/>
<dbReference type="Proteomes" id="UP001732700">
    <property type="component" value="Chromosome 3C"/>
</dbReference>
<reference evidence="1" key="1">
    <citation type="submission" date="2021-05" db="EMBL/GenBank/DDBJ databases">
        <authorList>
            <person name="Scholz U."/>
            <person name="Mascher M."/>
            <person name="Fiebig A."/>
        </authorList>
    </citation>
    <scope>NUCLEOTIDE SEQUENCE [LARGE SCALE GENOMIC DNA]</scope>
</reference>
<protein>
    <submittedName>
        <fullName evidence="1">Uncharacterized protein</fullName>
    </submittedName>
</protein>
<reference evidence="1" key="2">
    <citation type="submission" date="2025-09" db="UniProtKB">
        <authorList>
            <consortium name="EnsemblPlants"/>
        </authorList>
    </citation>
    <scope>IDENTIFICATION</scope>
</reference>
<keyword evidence="2" id="KW-1185">Reference proteome</keyword>
<evidence type="ECO:0000313" key="2">
    <source>
        <dbReference type="Proteomes" id="UP001732700"/>
    </source>
</evidence>
<evidence type="ECO:0000313" key="1">
    <source>
        <dbReference type="EnsemblPlants" id="AVESA.00010b.r2.3CG0484360.1.CDS.1"/>
    </source>
</evidence>
<sequence>MIAEFDLVMQDHLRRIANNEIHYHYLSHKIQNELISLLASSVTSSIIKIVKEAKYFSIILDCTPDVSHEEQMTLLVRCVNMSSKNMKIEEFFLGFLKVNDTSGLGLFNELLDAIKYFGLDIDNVRGQGYDNGSNMKGKNQGVQRRLLDINPRALYMPCACHSINLTLCDMANSCGKAISFFGIVQRIYVLFSSSTKRWKVLLNHVPSFTLKSLSNTRWESRIKSINAIRFQAPQLRSTLLELSKSGDDAMAKSNAKNLYDVIGTFEFLLSMVIWHDILFNVNIVSKTLQSLSMCIDTTLQQIEGVMKYFDKYRSEGFSASLIIAKELANDMKIQPSFPIKRRITRKKYFDESDDDANNNQEILAAEKAFEVDFFLVMVDTANTSLKNRFEELGVFKEIFRFLLSSSNLKSLDIVELRKCCTKFSKTFSHKDELTNKVVDNVDLDDLFSELRMLQMTLPDEPMCAAEMFEFIRNINCFPNISIAYRILFTIPVTVASAERSFSKLKLLKNYLRSAMSQERLNGLATICIEKDLLDQINIDNIISDFASKKF</sequence>
<name>A0ACD5VMM1_AVESA</name>